<dbReference type="PANTHER" id="PTHR30408">
    <property type="entry name" value="TYPE-1 RESTRICTION ENZYME ECOKI SPECIFICITY PROTEIN"/>
    <property type="match status" value="1"/>
</dbReference>
<keyword evidence="2" id="KW-0238">DNA-binding</keyword>
<accession>A0ABT3QJ65</accession>
<dbReference type="SUPFAM" id="SSF116734">
    <property type="entry name" value="DNA methylase specificity domain"/>
    <property type="match status" value="2"/>
</dbReference>
<organism evidence="3 4">
    <name type="scientific">Ochrobactrum chromiisoli</name>
    <dbReference type="NCBI Taxonomy" id="2993941"/>
    <lineage>
        <taxon>Bacteria</taxon>
        <taxon>Pseudomonadati</taxon>
        <taxon>Pseudomonadota</taxon>
        <taxon>Alphaproteobacteria</taxon>
        <taxon>Hyphomicrobiales</taxon>
        <taxon>Brucellaceae</taxon>
        <taxon>Brucella/Ochrobactrum group</taxon>
        <taxon>Ochrobactrum</taxon>
    </lineage>
</organism>
<reference evidence="3 4" key="1">
    <citation type="submission" date="2022-11" db="EMBL/GenBank/DDBJ databases">
        <title>Brucella sp. YY2X, whole genome shotgun sequencing project.</title>
        <authorList>
            <person name="Yang Y."/>
        </authorList>
    </citation>
    <scope>NUCLEOTIDE SEQUENCE [LARGE SCALE GENOMIC DNA]</scope>
    <source>
        <strain evidence="3 4">YY2X</strain>
    </source>
</reference>
<keyword evidence="4" id="KW-1185">Reference proteome</keyword>
<dbReference type="InterPro" id="IPR052021">
    <property type="entry name" value="Type-I_RS_S_subunit"/>
</dbReference>
<evidence type="ECO:0000256" key="1">
    <source>
        <dbReference type="ARBA" id="ARBA00022747"/>
    </source>
</evidence>
<proteinExistence type="predicted"/>
<name>A0ABT3QJ65_9HYPH</name>
<evidence type="ECO:0000256" key="2">
    <source>
        <dbReference type="ARBA" id="ARBA00023125"/>
    </source>
</evidence>
<dbReference type="PANTHER" id="PTHR30408:SF12">
    <property type="entry name" value="TYPE I RESTRICTION ENZYME MJAVIII SPECIFICITY SUBUNIT"/>
    <property type="match status" value="1"/>
</dbReference>
<keyword evidence="1" id="KW-0680">Restriction system</keyword>
<dbReference type="EMBL" id="JAPHAV010000001">
    <property type="protein sequence ID" value="MCX2695659.1"/>
    <property type="molecule type" value="Genomic_DNA"/>
</dbReference>
<sequence>MTIAPHRDYCEINVPWIGSIPSHWSVVPLFSVAAERKEPNTGMKEDNLLSLSYGKIITKDISSNDGLLPQSFETYQVVHQDDIVLRLTDLQNDKRSLRSARVQQQGIITSAYVAICPSGVSSNFLNYLLRSYDQSKVLYSMGGGLRQSMKYSDVKWLPLVLPPLVEQNAIATFLDRETAKIDALVNEQKRMIKLLKEKRQAVISHAVTKGLDPNVKLKSSGVEWLGDVPEHWEVKQLRHLIKSILSGTSVNAIDTPATENELGVLKTSCVYSGEFNPSENKTIIPEEYPRVSCPVISDSLIVSRMNTPDLVGAAGLSIENLSNIFLPDRLWQIQFCDASAAFIHLWTLTLEYRAQVHIACAGTSSSMQNLSQDQFKAFCLVVPPLQEQLIIVDKIHTEIQRTKEILDQSEAAIKLLLERRSALISAAVTGKIDVLGSVPDQQVAAE</sequence>
<comment type="caution">
    <text evidence="3">The sequence shown here is derived from an EMBL/GenBank/DDBJ whole genome shotgun (WGS) entry which is preliminary data.</text>
</comment>
<dbReference type="Gene3D" id="1.10.287.1120">
    <property type="entry name" value="Bipartite methylase S protein"/>
    <property type="match status" value="1"/>
</dbReference>
<evidence type="ECO:0000313" key="4">
    <source>
        <dbReference type="Proteomes" id="UP001301216"/>
    </source>
</evidence>
<protein>
    <recommendedName>
        <fullName evidence="5">Restriction endonuclease subunit S</fullName>
    </recommendedName>
</protein>
<gene>
    <name evidence="3" type="ORF">OPR82_02575</name>
</gene>
<dbReference type="Gene3D" id="3.90.220.20">
    <property type="entry name" value="DNA methylase specificity domains"/>
    <property type="match status" value="2"/>
</dbReference>
<dbReference type="InterPro" id="IPR044946">
    <property type="entry name" value="Restrct_endonuc_typeI_TRD_sf"/>
</dbReference>
<dbReference type="Proteomes" id="UP001301216">
    <property type="component" value="Unassembled WGS sequence"/>
</dbReference>
<evidence type="ECO:0008006" key="5">
    <source>
        <dbReference type="Google" id="ProtNLM"/>
    </source>
</evidence>
<evidence type="ECO:0000313" key="3">
    <source>
        <dbReference type="EMBL" id="MCX2695659.1"/>
    </source>
</evidence>
<dbReference type="RefSeq" id="WP_265982835.1">
    <property type="nucleotide sequence ID" value="NZ_JAPHAV010000001.1"/>
</dbReference>